<accession>A0A090Y2H8</accession>
<evidence type="ECO:0000313" key="1">
    <source>
        <dbReference type="EMBL" id="KFM92948.1"/>
    </source>
</evidence>
<dbReference type="PIRSF" id="PIRSF014677">
    <property type="entry name" value="UCP014677"/>
    <property type="match status" value="1"/>
</dbReference>
<organism evidence="1 2">
    <name type="scientific">Paenibacillus macerans</name>
    <name type="common">Bacillus macerans</name>
    <dbReference type="NCBI Taxonomy" id="44252"/>
    <lineage>
        <taxon>Bacteria</taxon>
        <taxon>Bacillati</taxon>
        <taxon>Bacillota</taxon>
        <taxon>Bacilli</taxon>
        <taxon>Bacillales</taxon>
        <taxon>Paenibacillaceae</taxon>
        <taxon>Paenibacillus</taxon>
    </lineage>
</organism>
<sequence>MAMSVDELKIAEILKGSTSLPFLFVGAGMSMRYLSTQNWEGLLRHFASFVDSTPLAYEKFLNKARQHIQASGRESTKNTLNTTIADLIENEFNDNWFTDSRFEESRKNHHEIIRTGVSPFKLEIALHFKKMNLDSIPEKYSKEITLLKRLGKKSIAGIITTNYDLFLDTLYPDYTTYIGQEELIFSQSYAINELYKIHGCSTNPASIIINTQDYQNFEKKNSYLAAKLMTIFVEHPIIFLGYSLDDENVQAIIKAIVDCLSEEKLNMLRDRLIFVDWTPDHLGMSVYPYSRDFGYGKVISMTKVITDSYEELYSLILENKSKYPTKLIRRLKEDMYSLALTSDSPERILVMPMADDDINSSDVEVVVGFGLVELGKQGYRGISPEQVYLDIVFDTQNFNNKLLVYETFPVLLKQVAYSLPVFKYIAEFDYETLPEELERFTTYTFDNNLANNSILKARAKLRLSSIDEAIEKAGLDVKRQIAFIQTLAESNIDIQKLESYLKEVLTANEKILVNSDQYTKTTLKKLIKMLDYLKYKK</sequence>
<dbReference type="OrthoDB" id="5521101at2"/>
<dbReference type="InterPro" id="IPR011202">
    <property type="entry name" value="UCP014677"/>
</dbReference>
<dbReference type="Proteomes" id="UP000029278">
    <property type="component" value="Unassembled WGS sequence"/>
</dbReference>
<dbReference type="Pfam" id="PF13289">
    <property type="entry name" value="SIR2_2"/>
    <property type="match status" value="1"/>
</dbReference>
<dbReference type="RefSeq" id="WP_036624612.1">
    <property type="nucleotide sequence ID" value="NZ_JAKOBR010000034.1"/>
</dbReference>
<dbReference type="EMBL" id="JMQA01000053">
    <property type="protein sequence ID" value="KFM92948.1"/>
    <property type="molecule type" value="Genomic_DNA"/>
</dbReference>
<dbReference type="GeneID" id="77008611"/>
<reference evidence="1 2" key="1">
    <citation type="submission" date="2014-04" db="EMBL/GenBank/DDBJ databases">
        <authorList>
            <person name="Bishop-Lilly K.A."/>
            <person name="Broomall S.M."/>
            <person name="Chain P.S."/>
            <person name="Chertkov O."/>
            <person name="Coyne S.R."/>
            <person name="Daligault H.E."/>
            <person name="Davenport K.W."/>
            <person name="Erkkila T."/>
            <person name="Frey K.G."/>
            <person name="Gibbons H.S."/>
            <person name="Gu W."/>
            <person name="Jaissle J."/>
            <person name="Johnson S.L."/>
            <person name="Koroleva G.I."/>
            <person name="Ladner J.T."/>
            <person name="Lo C.-C."/>
            <person name="Minogue T.D."/>
            <person name="Munk C."/>
            <person name="Palacios G.F."/>
            <person name="Redden C.L."/>
            <person name="Rosenzweig C.N."/>
            <person name="Scholz M.B."/>
            <person name="Teshima H."/>
            <person name="Xu Y."/>
        </authorList>
    </citation>
    <scope>NUCLEOTIDE SEQUENCE [LARGE SCALE GENOMIC DNA]</scope>
    <source>
        <strain evidence="1 2">8244</strain>
    </source>
</reference>
<dbReference type="STRING" id="44252.DJ90_2919"/>
<comment type="caution">
    <text evidence="1">The sequence shown here is derived from an EMBL/GenBank/DDBJ whole genome shotgun (WGS) entry which is preliminary data.</text>
</comment>
<dbReference type="AlphaFoldDB" id="A0A090Y2H8"/>
<dbReference type="HOGENOM" id="CLU_037616_1_0_9"/>
<proteinExistence type="predicted"/>
<keyword evidence="2" id="KW-1185">Reference proteome</keyword>
<gene>
    <name evidence="1" type="ORF">DJ90_2919</name>
</gene>
<evidence type="ECO:0000313" key="2">
    <source>
        <dbReference type="Proteomes" id="UP000029278"/>
    </source>
</evidence>
<dbReference type="PATRIC" id="fig|44252.3.peg.6229"/>
<name>A0A090Y2H8_PAEMA</name>
<protein>
    <submittedName>
        <fullName evidence="1">SIR2-like domain protein</fullName>
    </submittedName>
</protein>